<dbReference type="Gene3D" id="2.170.130.10">
    <property type="entry name" value="TonB-dependent receptor, plug domain"/>
    <property type="match status" value="1"/>
</dbReference>
<evidence type="ECO:0000256" key="1">
    <source>
        <dbReference type="ARBA" id="ARBA00004571"/>
    </source>
</evidence>
<evidence type="ECO:0000256" key="5">
    <source>
        <dbReference type="ARBA" id="ARBA00022729"/>
    </source>
</evidence>
<dbReference type="PANTHER" id="PTHR30069:SF29">
    <property type="entry name" value="HEMOGLOBIN AND HEMOGLOBIN-HAPTOGLOBIN-BINDING PROTEIN 1-RELATED"/>
    <property type="match status" value="1"/>
</dbReference>
<dbReference type="InterPro" id="IPR036942">
    <property type="entry name" value="Beta-barrel_TonB_sf"/>
</dbReference>
<feature type="domain" description="TonB-dependent receptor plug" evidence="10">
    <location>
        <begin position="114"/>
        <end position="214"/>
    </location>
</feature>
<comment type="similarity">
    <text evidence="8">Belongs to the TonB-dependent receptor family.</text>
</comment>
<dbReference type="SUPFAM" id="SSF49464">
    <property type="entry name" value="Carboxypeptidase regulatory domain-like"/>
    <property type="match status" value="1"/>
</dbReference>
<gene>
    <name evidence="11" type="ORF">G4D72_00745</name>
</gene>
<organism evidence="11 12">
    <name type="scientific">Flavobacterium difficile</name>
    <dbReference type="NCBI Taxonomy" id="2709659"/>
    <lineage>
        <taxon>Bacteria</taxon>
        <taxon>Pseudomonadati</taxon>
        <taxon>Bacteroidota</taxon>
        <taxon>Flavobacteriia</taxon>
        <taxon>Flavobacteriales</taxon>
        <taxon>Flavobacteriaceae</taxon>
        <taxon>Flavobacterium</taxon>
    </lineage>
</organism>
<accession>A0ABX0I226</accession>
<feature type="chain" id="PRO_5046717639" evidence="9">
    <location>
        <begin position="19"/>
        <end position="792"/>
    </location>
</feature>
<evidence type="ECO:0000259" key="10">
    <source>
        <dbReference type="Pfam" id="PF07715"/>
    </source>
</evidence>
<dbReference type="Gene3D" id="2.60.40.1120">
    <property type="entry name" value="Carboxypeptidase-like, regulatory domain"/>
    <property type="match status" value="1"/>
</dbReference>
<keyword evidence="5 9" id="KW-0732">Signal</keyword>
<proteinExistence type="inferred from homology"/>
<evidence type="ECO:0000256" key="3">
    <source>
        <dbReference type="ARBA" id="ARBA00022452"/>
    </source>
</evidence>
<keyword evidence="2 8" id="KW-0813">Transport</keyword>
<dbReference type="InterPro" id="IPR012910">
    <property type="entry name" value="Plug_dom"/>
</dbReference>
<dbReference type="InterPro" id="IPR008969">
    <property type="entry name" value="CarboxyPept-like_regulatory"/>
</dbReference>
<dbReference type="Gene3D" id="2.40.170.20">
    <property type="entry name" value="TonB-dependent receptor, beta-barrel domain"/>
    <property type="match status" value="1"/>
</dbReference>
<keyword evidence="6 8" id="KW-0472">Membrane</keyword>
<reference evidence="11 12" key="1">
    <citation type="submission" date="2020-02" db="EMBL/GenBank/DDBJ databases">
        <authorList>
            <person name="Chen W.-M."/>
        </authorList>
    </citation>
    <scope>NUCLEOTIDE SEQUENCE [LARGE SCALE GENOMIC DNA]</scope>
    <source>
        <strain evidence="11 12">KDG-16</strain>
    </source>
</reference>
<keyword evidence="4 8" id="KW-0812">Transmembrane</keyword>
<feature type="signal peptide" evidence="9">
    <location>
        <begin position="1"/>
        <end position="18"/>
    </location>
</feature>
<protein>
    <submittedName>
        <fullName evidence="11">TonB-dependent receptor</fullName>
    </submittedName>
</protein>
<keyword evidence="11" id="KW-0675">Receptor</keyword>
<keyword evidence="3 8" id="KW-1134">Transmembrane beta strand</keyword>
<evidence type="ECO:0000256" key="8">
    <source>
        <dbReference type="PROSITE-ProRule" id="PRU01360"/>
    </source>
</evidence>
<evidence type="ECO:0000256" key="4">
    <source>
        <dbReference type="ARBA" id="ARBA00022692"/>
    </source>
</evidence>
<evidence type="ECO:0000313" key="12">
    <source>
        <dbReference type="Proteomes" id="UP000800984"/>
    </source>
</evidence>
<evidence type="ECO:0000256" key="2">
    <source>
        <dbReference type="ARBA" id="ARBA00022448"/>
    </source>
</evidence>
<dbReference type="SUPFAM" id="SSF56935">
    <property type="entry name" value="Porins"/>
    <property type="match status" value="1"/>
</dbReference>
<comment type="caution">
    <text evidence="11">The sequence shown here is derived from an EMBL/GenBank/DDBJ whole genome shotgun (WGS) entry which is preliminary data.</text>
</comment>
<dbReference type="Pfam" id="PF07715">
    <property type="entry name" value="Plug"/>
    <property type="match status" value="1"/>
</dbReference>
<sequence>MRFIFSFLFGLVTLFAYSQFQVSGKVVNTFNEPMENIHVHTHGKTTSTDVNGNYTIYNLKEGNHVIEFSFSGYLPYKQKYFLKSNLIINAVMIINETQIEEVAIQSKNSNVTKSQKENVISKSTIERYGSQNLGDVLKEIAGVSALKTGNSIVKPIINGLHSNRVVTLNQGIRIEDQQWGIEHAPNIDINSIQKIKVIKGASALQYGGDAIGGVVLLEPNLIRVDTLIGKTMLSLNSNGRGGSAATSLFRAKEKGLNWNFNASLKYFGDRETRNYVLSNSGNREQNFSGGLSYQLAKHNLSTYYSLYNSQVGILKASHIGNTNDLYNAIVNFQPAVIEDFTYNLAHPKQEATHHFLKVQDHISLTDFSSLEVVYSFQWNNRKEFDVRRNSQNTNAALDLDLKTHIFKVDFQTQKGKFELKNGVNLFLQNNEANPFTGVRPLIPTFSKNEIGFYGVSNYNFNESLVFELGGRLDFSTIEASKYYLKSRWNERNYNEAFSAFIQSEVGNQYFTKPKFNYVNFSGNIGFKKTFHHDYVWYFNVNLASRNPNVSELFSDGLHHSNGQIELGDLRIQQEKSFKIASTVTKSWQQTGFEIHPYLNFINDFIFLKPIGFETTIRGAFPVWSFQQTNAVLSGIDIAFNAVVFKKGSYNLGTAYVNGWDTSNQKHLIDVPPLKIMNGFKWHEKNWYNFKAEVKNEWVFTQNQFPNYNFSANIIQNNQLVAVEIPISEAPKGYNLWHFYSELQFETSKKTNLVIAFSIDNLTNEAYRDYLNRQRFFVDEMGRNFQLQIKFNY</sequence>
<dbReference type="EMBL" id="JAAJBT010000001">
    <property type="protein sequence ID" value="NHM00632.1"/>
    <property type="molecule type" value="Genomic_DNA"/>
</dbReference>
<keyword evidence="7 8" id="KW-0998">Cell outer membrane</keyword>
<dbReference type="InterPro" id="IPR039426">
    <property type="entry name" value="TonB-dep_rcpt-like"/>
</dbReference>
<evidence type="ECO:0000313" key="11">
    <source>
        <dbReference type="EMBL" id="NHM00632.1"/>
    </source>
</evidence>
<dbReference type="Proteomes" id="UP000800984">
    <property type="component" value="Unassembled WGS sequence"/>
</dbReference>
<evidence type="ECO:0000256" key="9">
    <source>
        <dbReference type="SAM" id="SignalP"/>
    </source>
</evidence>
<dbReference type="PANTHER" id="PTHR30069">
    <property type="entry name" value="TONB-DEPENDENT OUTER MEMBRANE RECEPTOR"/>
    <property type="match status" value="1"/>
</dbReference>
<dbReference type="InterPro" id="IPR037066">
    <property type="entry name" value="Plug_dom_sf"/>
</dbReference>
<keyword evidence="12" id="KW-1185">Reference proteome</keyword>
<dbReference type="PROSITE" id="PS52016">
    <property type="entry name" value="TONB_DEPENDENT_REC_3"/>
    <property type="match status" value="1"/>
</dbReference>
<comment type="subcellular location">
    <subcellularLocation>
        <location evidence="1 8">Cell outer membrane</location>
        <topology evidence="1 8">Multi-pass membrane protein</topology>
    </subcellularLocation>
</comment>
<evidence type="ECO:0000256" key="6">
    <source>
        <dbReference type="ARBA" id="ARBA00023136"/>
    </source>
</evidence>
<dbReference type="Pfam" id="PF13715">
    <property type="entry name" value="CarbopepD_reg_2"/>
    <property type="match status" value="1"/>
</dbReference>
<evidence type="ECO:0000256" key="7">
    <source>
        <dbReference type="ARBA" id="ARBA00023237"/>
    </source>
</evidence>
<name>A0ABX0I226_9FLAO</name>
<dbReference type="RefSeq" id="WP_166075667.1">
    <property type="nucleotide sequence ID" value="NZ_JAAJBT010000001.1"/>
</dbReference>